<gene>
    <name evidence="7" type="ORF">HK099_006084</name>
</gene>
<evidence type="ECO:0000313" key="8">
    <source>
        <dbReference type="Proteomes" id="UP001211065"/>
    </source>
</evidence>
<evidence type="ECO:0000256" key="2">
    <source>
        <dbReference type="ARBA" id="ARBA00022771"/>
    </source>
</evidence>
<reference evidence="7" key="1">
    <citation type="submission" date="2020-05" db="EMBL/GenBank/DDBJ databases">
        <title>Phylogenomic resolution of chytrid fungi.</title>
        <authorList>
            <person name="Stajich J.E."/>
            <person name="Amses K."/>
            <person name="Simmons R."/>
            <person name="Seto K."/>
            <person name="Myers J."/>
            <person name="Bonds A."/>
            <person name="Quandt C.A."/>
            <person name="Barry K."/>
            <person name="Liu P."/>
            <person name="Grigoriev I."/>
            <person name="Longcore J.E."/>
            <person name="James T.Y."/>
        </authorList>
    </citation>
    <scope>NUCLEOTIDE SEQUENCE</scope>
    <source>
        <strain evidence="7">JEL0476</strain>
    </source>
</reference>
<evidence type="ECO:0000256" key="4">
    <source>
        <dbReference type="PROSITE-ProRule" id="PRU00175"/>
    </source>
</evidence>
<dbReference type="PANTHER" id="PTHR45931">
    <property type="entry name" value="SI:CH211-59O9.10"/>
    <property type="match status" value="1"/>
</dbReference>
<organism evidence="7 8">
    <name type="scientific">Clydaea vesicula</name>
    <dbReference type="NCBI Taxonomy" id="447962"/>
    <lineage>
        <taxon>Eukaryota</taxon>
        <taxon>Fungi</taxon>
        <taxon>Fungi incertae sedis</taxon>
        <taxon>Chytridiomycota</taxon>
        <taxon>Chytridiomycota incertae sedis</taxon>
        <taxon>Chytridiomycetes</taxon>
        <taxon>Lobulomycetales</taxon>
        <taxon>Lobulomycetaceae</taxon>
        <taxon>Clydaea</taxon>
    </lineage>
</organism>
<dbReference type="Proteomes" id="UP001211065">
    <property type="component" value="Unassembled WGS sequence"/>
</dbReference>
<feature type="region of interest" description="Disordered" evidence="5">
    <location>
        <begin position="294"/>
        <end position="319"/>
    </location>
</feature>
<keyword evidence="8" id="KW-1185">Reference proteome</keyword>
<dbReference type="SUPFAM" id="SSF57850">
    <property type="entry name" value="RING/U-box"/>
    <property type="match status" value="1"/>
</dbReference>
<dbReference type="EMBL" id="JADGJW010000501">
    <property type="protein sequence ID" value="KAJ3216056.1"/>
    <property type="molecule type" value="Genomic_DNA"/>
</dbReference>
<evidence type="ECO:0000259" key="6">
    <source>
        <dbReference type="PROSITE" id="PS50089"/>
    </source>
</evidence>
<dbReference type="Pfam" id="PF13639">
    <property type="entry name" value="zf-RING_2"/>
    <property type="match status" value="1"/>
</dbReference>
<evidence type="ECO:0000256" key="3">
    <source>
        <dbReference type="ARBA" id="ARBA00022833"/>
    </source>
</evidence>
<protein>
    <recommendedName>
        <fullName evidence="6">RING-type domain-containing protein</fullName>
    </recommendedName>
</protein>
<dbReference type="InterPro" id="IPR013083">
    <property type="entry name" value="Znf_RING/FYVE/PHD"/>
</dbReference>
<feature type="compositionally biased region" description="Basic and acidic residues" evidence="5">
    <location>
        <begin position="294"/>
        <end position="312"/>
    </location>
</feature>
<dbReference type="GO" id="GO:0006511">
    <property type="term" value="P:ubiquitin-dependent protein catabolic process"/>
    <property type="evidence" value="ECO:0007669"/>
    <property type="project" value="TreeGrafter"/>
</dbReference>
<accession>A0AAD5XUI4</accession>
<keyword evidence="1" id="KW-0479">Metal-binding</keyword>
<comment type="caution">
    <text evidence="7">The sequence shown here is derived from an EMBL/GenBank/DDBJ whole genome shotgun (WGS) entry which is preliminary data.</text>
</comment>
<dbReference type="GO" id="GO:0008270">
    <property type="term" value="F:zinc ion binding"/>
    <property type="evidence" value="ECO:0007669"/>
    <property type="project" value="UniProtKB-KW"/>
</dbReference>
<sequence length="360" mass="41925">MNLTSTTDLILVTATSQSIQDLQLLFSFITHNPRSYKFQNYSYRRYRFLPGTIKDISSPVFLSSTEFLVEKMPTTEFSKIYHNYLLNNCQVNPFQYRSHSVFNFHYYFDSGDEFFQQRYFSKLQTFTFNQEQGMKLLSEKNPSLIELEKDELKASTLKKQEIDSTNVFTFESQTNCSICLEKFSYDEKLIKTKCKHVFHESCLRSWLLVKKEFGHTIRDATNFLIDVQFLKLIVSRKLLDYQHHYRDLTLIKNLISSIENLLNALQEFKFDAYNKVKKTTAILEQSKTTGEKLDEGFSATKDKTDHATEKTKVPTATEGKPVKVKENLKGAKDYVAKKAINVKDYSKNSANIKNIESLLS</sequence>
<keyword evidence="2 4" id="KW-0863">Zinc-finger</keyword>
<dbReference type="CDD" id="cd16448">
    <property type="entry name" value="RING-H2"/>
    <property type="match status" value="1"/>
</dbReference>
<evidence type="ECO:0000313" key="7">
    <source>
        <dbReference type="EMBL" id="KAJ3216056.1"/>
    </source>
</evidence>
<evidence type="ECO:0000256" key="1">
    <source>
        <dbReference type="ARBA" id="ARBA00022723"/>
    </source>
</evidence>
<dbReference type="GO" id="GO:0061630">
    <property type="term" value="F:ubiquitin protein ligase activity"/>
    <property type="evidence" value="ECO:0007669"/>
    <property type="project" value="TreeGrafter"/>
</dbReference>
<keyword evidence="3" id="KW-0862">Zinc</keyword>
<evidence type="ECO:0000256" key="5">
    <source>
        <dbReference type="SAM" id="MobiDB-lite"/>
    </source>
</evidence>
<dbReference type="Gene3D" id="3.30.40.10">
    <property type="entry name" value="Zinc/RING finger domain, C3HC4 (zinc finger)"/>
    <property type="match status" value="1"/>
</dbReference>
<name>A0AAD5XUI4_9FUNG</name>
<dbReference type="AlphaFoldDB" id="A0AAD5XUI4"/>
<dbReference type="PANTHER" id="PTHR45931:SF3">
    <property type="entry name" value="RING ZINC FINGER-CONTAINING PROTEIN"/>
    <property type="match status" value="1"/>
</dbReference>
<proteinExistence type="predicted"/>
<dbReference type="InterPro" id="IPR051834">
    <property type="entry name" value="RING_finger_E3_ligase"/>
</dbReference>
<dbReference type="PROSITE" id="PS50089">
    <property type="entry name" value="ZF_RING_2"/>
    <property type="match status" value="1"/>
</dbReference>
<dbReference type="InterPro" id="IPR001841">
    <property type="entry name" value="Znf_RING"/>
</dbReference>
<dbReference type="GO" id="GO:0005634">
    <property type="term" value="C:nucleus"/>
    <property type="evidence" value="ECO:0007669"/>
    <property type="project" value="TreeGrafter"/>
</dbReference>
<feature type="domain" description="RING-type" evidence="6">
    <location>
        <begin position="176"/>
        <end position="206"/>
    </location>
</feature>